<dbReference type="GO" id="GO:0071268">
    <property type="term" value="P:homocysteine biosynthetic process"/>
    <property type="evidence" value="ECO:0007669"/>
    <property type="project" value="InterPro"/>
</dbReference>
<keyword evidence="3" id="KW-0486">Methionine biosynthesis</keyword>
<dbReference type="EMBL" id="PDUD01000001">
    <property type="protein sequence ID" value="PHN08388.1"/>
    <property type="molecule type" value="Genomic_DNA"/>
</dbReference>
<dbReference type="PIRSF" id="PIRSF001434">
    <property type="entry name" value="CGS"/>
    <property type="match status" value="1"/>
</dbReference>
<proteinExistence type="inferred from homology"/>
<dbReference type="GO" id="GO:0016765">
    <property type="term" value="F:transferase activity, transferring alkyl or aryl (other than methyl) groups"/>
    <property type="evidence" value="ECO:0007669"/>
    <property type="project" value="UniProtKB-UniRule"/>
</dbReference>
<dbReference type="FunFam" id="3.90.1150.10:FF:000033">
    <property type="entry name" value="Cystathionine gamma-synthase"/>
    <property type="match status" value="1"/>
</dbReference>
<dbReference type="EC" id="2.5.1.-" evidence="3"/>
<evidence type="ECO:0000256" key="3">
    <source>
        <dbReference type="HAMAP-Rule" id="MF_02056"/>
    </source>
</evidence>
<dbReference type="CDD" id="cd00614">
    <property type="entry name" value="CGS_like"/>
    <property type="match status" value="1"/>
</dbReference>
<protein>
    <recommendedName>
        <fullName evidence="3">O-succinylhomoserine sulfhydrylase</fullName>
        <shortName evidence="3">OSH sulfhydrylase</shortName>
        <shortName evidence="3">OSHS sulfhydrylase</shortName>
        <ecNumber evidence="3">2.5.1.-</ecNumber>
    </recommendedName>
</protein>
<evidence type="ECO:0000313" key="7">
    <source>
        <dbReference type="Proteomes" id="UP000223913"/>
    </source>
</evidence>
<dbReference type="FunFam" id="3.40.640.10:FF:000046">
    <property type="entry name" value="Cystathionine gamma-lyase"/>
    <property type="match status" value="1"/>
</dbReference>
<dbReference type="SUPFAM" id="SSF53383">
    <property type="entry name" value="PLP-dependent transferases"/>
    <property type="match status" value="1"/>
</dbReference>
<dbReference type="PANTHER" id="PTHR11808:SF80">
    <property type="entry name" value="CYSTATHIONINE GAMMA-LYASE"/>
    <property type="match status" value="1"/>
</dbReference>
<accession>A0A2D0NIW7</accession>
<comment type="pathway">
    <text evidence="3">Amino-acid biosynthesis; L-methionine biosynthesis via de novo pathway; L-homocysteine from O-succinyl-L-homoserine: step 1/1.</text>
</comment>
<evidence type="ECO:0000256" key="4">
    <source>
        <dbReference type="PIRSR" id="PIRSR001434-2"/>
    </source>
</evidence>
<reference evidence="6 7" key="1">
    <citation type="submission" date="2017-10" db="EMBL/GenBank/DDBJ databases">
        <title>The draft genome sequence of Lewinella nigricans NBRC 102662.</title>
        <authorList>
            <person name="Wang K."/>
        </authorList>
    </citation>
    <scope>NUCLEOTIDE SEQUENCE [LARGE SCALE GENOMIC DNA]</scope>
    <source>
        <strain evidence="6 7">NBRC 102662</strain>
    </source>
</reference>
<comment type="similarity">
    <text evidence="3">Belongs to the trans-sulfuration enzymes family. MetZ subfamily.</text>
</comment>
<keyword evidence="7" id="KW-1185">Reference proteome</keyword>
<dbReference type="AlphaFoldDB" id="A0A2D0NIW7"/>
<gene>
    <name evidence="3" type="primary">metZ</name>
    <name evidence="6" type="ORF">CRP01_00310</name>
</gene>
<dbReference type="HAMAP" id="MF_02056">
    <property type="entry name" value="MetZ"/>
    <property type="match status" value="1"/>
</dbReference>
<dbReference type="GO" id="GO:0030170">
    <property type="term" value="F:pyridoxal phosphate binding"/>
    <property type="evidence" value="ECO:0007669"/>
    <property type="project" value="UniProtKB-UniRule"/>
</dbReference>
<dbReference type="InterPro" id="IPR015422">
    <property type="entry name" value="PyrdxlP-dep_Trfase_small"/>
</dbReference>
<keyword evidence="2 3" id="KW-0663">Pyridoxal phosphate</keyword>
<comment type="subunit">
    <text evidence="3">Homotetramer.</text>
</comment>
<dbReference type="UniPathway" id="UPA00051">
    <property type="reaction ID" value="UER00449"/>
</dbReference>
<dbReference type="GO" id="GO:0005737">
    <property type="term" value="C:cytoplasm"/>
    <property type="evidence" value="ECO:0007669"/>
    <property type="project" value="TreeGrafter"/>
</dbReference>
<dbReference type="GO" id="GO:0016846">
    <property type="term" value="F:carbon-sulfur lyase activity"/>
    <property type="evidence" value="ECO:0007669"/>
    <property type="project" value="TreeGrafter"/>
</dbReference>
<evidence type="ECO:0000313" key="6">
    <source>
        <dbReference type="EMBL" id="PHN08388.1"/>
    </source>
</evidence>
<comment type="catalytic activity">
    <reaction evidence="3">
        <text>O-succinyl-L-homoserine + hydrogen sulfide = L-homocysteine + succinate</text>
        <dbReference type="Rhea" id="RHEA:27826"/>
        <dbReference type="ChEBI" id="CHEBI:29919"/>
        <dbReference type="ChEBI" id="CHEBI:30031"/>
        <dbReference type="ChEBI" id="CHEBI:57661"/>
        <dbReference type="ChEBI" id="CHEBI:58199"/>
    </reaction>
</comment>
<dbReference type="InterPro" id="IPR015421">
    <property type="entry name" value="PyrdxlP-dep_Trfase_major"/>
</dbReference>
<dbReference type="GO" id="GO:0071266">
    <property type="term" value="P:'de novo' L-methionine biosynthetic process"/>
    <property type="evidence" value="ECO:0007669"/>
    <property type="project" value="UniProtKB-UniRule"/>
</dbReference>
<comment type="cofactor">
    <cofactor evidence="1 3 5">
        <name>pyridoxal 5'-phosphate</name>
        <dbReference type="ChEBI" id="CHEBI:597326"/>
    </cofactor>
</comment>
<dbReference type="Proteomes" id="UP000223913">
    <property type="component" value="Unassembled WGS sequence"/>
</dbReference>
<evidence type="ECO:0000256" key="1">
    <source>
        <dbReference type="ARBA" id="ARBA00001933"/>
    </source>
</evidence>
<dbReference type="InterPro" id="IPR015424">
    <property type="entry name" value="PyrdxlP-dep_Trfase"/>
</dbReference>
<evidence type="ECO:0000256" key="5">
    <source>
        <dbReference type="RuleBase" id="RU362118"/>
    </source>
</evidence>
<dbReference type="InterPro" id="IPR006234">
    <property type="entry name" value="O-succ-hSer_sulfhydrylase"/>
</dbReference>
<evidence type="ECO:0000256" key="2">
    <source>
        <dbReference type="ARBA" id="ARBA00022898"/>
    </source>
</evidence>
<dbReference type="OrthoDB" id="9803729at2"/>
<organism evidence="6 7">
    <name type="scientific">Flavilitoribacter nigricans (strain ATCC 23147 / DSM 23189 / NBRC 102662 / NCIMB 1420 / SS-2)</name>
    <name type="common">Lewinella nigricans</name>
    <dbReference type="NCBI Taxonomy" id="1122177"/>
    <lineage>
        <taxon>Bacteria</taxon>
        <taxon>Pseudomonadati</taxon>
        <taxon>Bacteroidota</taxon>
        <taxon>Saprospiria</taxon>
        <taxon>Saprospirales</taxon>
        <taxon>Lewinellaceae</taxon>
        <taxon>Flavilitoribacter</taxon>
    </lineage>
</organism>
<name>A0A2D0NIW7_FLAN2</name>
<keyword evidence="3" id="KW-0808">Transferase</keyword>
<dbReference type="Pfam" id="PF01053">
    <property type="entry name" value="Cys_Met_Meta_PP"/>
    <property type="match status" value="1"/>
</dbReference>
<dbReference type="Gene3D" id="3.90.1150.10">
    <property type="entry name" value="Aspartate Aminotransferase, domain 1"/>
    <property type="match status" value="1"/>
</dbReference>
<dbReference type="PANTHER" id="PTHR11808">
    <property type="entry name" value="TRANS-SULFURATION ENZYME FAMILY MEMBER"/>
    <property type="match status" value="1"/>
</dbReference>
<feature type="modified residue" description="N6-(pyridoxal phosphate)lysine" evidence="3 4">
    <location>
        <position position="208"/>
    </location>
</feature>
<dbReference type="RefSeq" id="WP_099147980.1">
    <property type="nucleotide sequence ID" value="NZ_PDUD01000001.1"/>
</dbReference>
<sequence>MSHKDHEFETGAIRGQMDKTGFREHSTPMFLTSSFTFPSAEVMRDTFSGDAEGIIYSRYNNPNTDELIAKMCAMEGAEAGFATASGMAAVFASMMAFLKSGDHVIASRAVFGSTHQILTQLLPRWGITHSYVEPTQPETWSEAVQSNTKMFVLETPSNPGLTLVDLQAAGDFARVHDLILNVDNCFATPYLQQPLQYGAHLAVHSTTKWTDGQGRVLGGMVLGSQELIDEVIFFCRHTGPALSPFNAWLMSKSLETLGVRMDRHCANALQMAEELQQHPEIIQVSYPFLPSHPQYKLAKRQMKMGGGIVTIEVEGGVERAMRFLNAVQVCSLSSNLGDTRTIVTHPASTTHSKLKAEERLAVGIRPGLIRISVGLENIKDILADVNQALEKSR</sequence>
<dbReference type="InterPro" id="IPR000277">
    <property type="entry name" value="Cys/Met-Metab_PyrdxlP-dep_enz"/>
</dbReference>
<comment type="caution">
    <text evidence="6">The sequence shown here is derived from an EMBL/GenBank/DDBJ whole genome shotgun (WGS) entry which is preliminary data.</text>
</comment>
<comment type="function">
    <text evidence="3">Catalyzes the formation of L-homocysteine from O-succinyl-L-homoserine (OSHS) and hydrogen sulfide.</text>
</comment>
<dbReference type="GO" id="GO:0019346">
    <property type="term" value="P:transsulfuration"/>
    <property type="evidence" value="ECO:0007669"/>
    <property type="project" value="InterPro"/>
</dbReference>
<dbReference type="Gene3D" id="3.40.640.10">
    <property type="entry name" value="Type I PLP-dependent aspartate aminotransferase-like (Major domain)"/>
    <property type="match status" value="1"/>
</dbReference>
<keyword evidence="3" id="KW-0028">Amino-acid biosynthesis</keyword>